<dbReference type="HOGENOM" id="CLU_016047_0_2_6"/>
<dbReference type="GO" id="GO:0055085">
    <property type="term" value="P:transmembrane transport"/>
    <property type="evidence" value="ECO:0007669"/>
    <property type="project" value="InterPro"/>
</dbReference>
<dbReference type="EMBL" id="FN869568">
    <property type="protein sequence ID" value="CBV42673.1"/>
    <property type="molecule type" value="Genomic_DNA"/>
</dbReference>
<comment type="similarity">
    <text evidence="7">Belongs to the binding-protein-dependent transport system permease family.</text>
</comment>
<evidence type="ECO:0000313" key="10">
    <source>
        <dbReference type="Proteomes" id="UP000008707"/>
    </source>
</evidence>
<feature type="transmembrane region" description="Helical" evidence="7">
    <location>
        <begin position="169"/>
        <end position="194"/>
    </location>
</feature>
<evidence type="ECO:0000256" key="2">
    <source>
        <dbReference type="ARBA" id="ARBA00022448"/>
    </source>
</evidence>
<feature type="transmembrane region" description="Helical" evidence="7">
    <location>
        <begin position="246"/>
        <end position="265"/>
    </location>
</feature>
<dbReference type="Gene3D" id="1.10.3720.10">
    <property type="entry name" value="MetI-like"/>
    <property type="match status" value="1"/>
</dbReference>
<protein>
    <submittedName>
        <fullName evidence="9">ABC-type transport system permease protein</fullName>
    </submittedName>
</protein>
<dbReference type="KEGG" id="hel:HELO_2789"/>
<gene>
    <name evidence="9" type="ordered locus">HELO_2789</name>
</gene>
<feature type="domain" description="ABC transmembrane type-1" evidence="8">
    <location>
        <begin position="83"/>
        <end position="296"/>
    </location>
</feature>
<feature type="transmembrane region" description="Helical" evidence="7">
    <location>
        <begin position="117"/>
        <end position="141"/>
    </location>
</feature>
<comment type="subcellular location">
    <subcellularLocation>
        <location evidence="1 7">Cell membrane</location>
        <topology evidence="1 7">Multi-pass membrane protein</topology>
    </subcellularLocation>
</comment>
<accession>E1V3J4</accession>
<evidence type="ECO:0000256" key="7">
    <source>
        <dbReference type="RuleBase" id="RU363032"/>
    </source>
</evidence>
<organism evidence="9 10">
    <name type="scientific">Halomonas elongata (strain ATCC 33173 / DSM 2581 / NBRC 15536 / NCIMB 2198 / 1H9)</name>
    <dbReference type="NCBI Taxonomy" id="768066"/>
    <lineage>
        <taxon>Bacteria</taxon>
        <taxon>Pseudomonadati</taxon>
        <taxon>Pseudomonadota</taxon>
        <taxon>Gammaproteobacteria</taxon>
        <taxon>Oceanospirillales</taxon>
        <taxon>Halomonadaceae</taxon>
        <taxon>Halomonas</taxon>
    </lineage>
</organism>
<evidence type="ECO:0000259" key="8">
    <source>
        <dbReference type="PROSITE" id="PS50928"/>
    </source>
</evidence>
<dbReference type="PROSITE" id="PS50928">
    <property type="entry name" value="ABC_TM1"/>
    <property type="match status" value="1"/>
</dbReference>
<evidence type="ECO:0000256" key="4">
    <source>
        <dbReference type="ARBA" id="ARBA00022692"/>
    </source>
</evidence>
<sequence length="306" mass="34422">MARNRSSRGVLTLAMITNRRRHIAVAMTLIAPFVLIFGLVFLYPMIRVVELSFTNAPLIGSGEWVGLENYRQLLTDNLFYTSLKNNGYFVLLTVIPTTVIALAIAIAVNRLSGRMQALVLATFFLPYILPVSVVTQIWAWMLDFQFGILQPVIEYFVGEPVAVFKQPAWVMPTIAVVTIWWTNGFNVLLFIAGLRNIPKELYEAASLDGASRRQLFMKVTWPLLWPVTALVMTLQLILQLKLFDQVYLLSGGGPFNSSYVLLMMVYREAFQLNNGGYASAVALVLFVVIMVVSVLQFQLLRMGGRK</sequence>
<evidence type="ECO:0000256" key="3">
    <source>
        <dbReference type="ARBA" id="ARBA00022475"/>
    </source>
</evidence>
<dbReference type="SUPFAM" id="SSF161098">
    <property type="entry name" value="MetI-like"/>
    <property type="match status" value="1"/>
</dbReference>
<proteinExistence type="inferred from homology"/>
<keyword evidence="5 7" id="KW-1133">Transmembrane helix</keyword>
<dbReference type="GO" id="GO:0005886">
    <property type="term" value="C:plasma membrane"/>
    <property type="evidence" value="ECO:0007669"/>
    <property type="project" value="UniProtKB-SubCell"/>
</dbReference>
<dbReference type="AlphaFoldDB" id="E1V3J4"/>
<dbReference type="CDD" id="cd06261">
    <property type="entry name" value="TM_PBP2"/>
    <property type="match status" value="1"/>
</dbReference>
<reference evidence="10" key="1">
    <citation type="journal article" date="2011" name="Environ. Microbiol.">
        <title>A blueprint of ectoine metabolism from the genome of the industrial producer Halomonas elongata DSM 2581(T).</title>
        <authorList>
            <person name="Schwibbert K."/>
            <person name="Marin-Sanguino A."/>
            <person name="Bagyan I."/>
            <person name="Heidrich G."/>
            <person name="Lentzen G."/>
            <person name="Seitz H."/>
            <person name="Rampp M."/>
            <person name="Schuster S.C."/>
            <person name="Klenk H.P."/>
            <person name="Pfeiffer F."/>
            <person name="Oesterhelt D."/>
            <person name="Kunte H.J."/>
        </authorList>
    </citation>
    <scope>NUCLEOTIDE SEQUENCE [LARGE SCALE GENOMIC DNA]</scope>
    <source>
        <strain evidence="10">ATCC 33173 / DSM 2581 / NBRC 15536 / NCIMB 2198 / 1H9</strain>
    </source>
</reference>
<feature type="transmembrane region" description="Helical" evidence="7">
    <location>
        <begin position="277"/>
        <end position="299"/>
    </location>
</feature>
<dbReference type="InterPro" id="IPR051393">
    <property type="entry name" value="ABC_transporter_permease"/>
</dbReference>
<dbReference type="InterPro" id="IPR035906">
    <property type="entry name" value="MetI-like_sf"/>
</dbReference>
<evidence type="ECO:0000256" key="1">
    <source>
        <dbReference type="ARBA" id="ARBA00004651"/>
    </source>
</evidence>
<dbReference type="Pfam" id="PF00528">
    <property type="entry name" value="BPD_transp_1"/>
    <property type="match status" value="1"/>
</dbReference>
<keyword evidence="6 7" id="KW-0472">Membrane</keyword>
<dbReference type="PANTHER" id="PTHR30193">
    <property type="entry name" value="ABC TRANSPORTER PERMEASE PROTEIN"/>
    <property type="match status" value="1"/>
</dbReference>
<evidence type="ECO:0000313" key="9">
    <source>
        <dbReference type="EMBL" id="CBV42673.1"/>
    </source>
</evidence>
<name>E1V3J4_HALED</name>
<dbReference type="STRING" id="768066.HELO_2789"/>
<feature type="transmembrane region" description="Helical" evidence="7">
    <location>
        <begin position="88"/>
        <end position="108"/>
    </location>
</feature>
<feature type="transmembrane region" description="Helical" evidence="7">
    <location>
        <begin position="21"/>
        <end position="46"/>
    </location>
</feature>
<evidence type="ECO:0000256" key="5">
    <source>
        <dbReference type="ARBA" id="ARBA00022989"/>
    </source>
</evidence>
<evidence type="ECO:0000256" key="6">
    <source>
        <dbReference type="ARBA" id="ARBA00023136"/>
    </source>
</evidence>
<feature type="transmembrane region" description="Helical" evidence="7">
    <location>
        <begin position="215"/>
        <end position="240"/>
    </location>
</feature>
<keyword evidence="2 7" id="KW-0813">Transport</keyword>
<keyword evidence="3" id="KW-1003">Cell membrane</keyword>
<dbReference type="InterPro" id="IPR000515">
    <property type="entry name" value="MetI-like"/>
</dbReference>
<keyword evidence="4 7" id="KW-0812">Transmembrane</keyword>
<dbReference type="PANTHER" id="PTHR30193:SF41">
    <property type="entry name" value="DIACETYLCHITOBIOSE UPTAKE SYSTEM PERMEASE PROTEIN NGCF"/>
    <property type="match status" value="1"/>
</dbReference>
<dbReference type="Proteomes" id="UP000008707">
    <property type="component" value="Chromosome"/>
</dbReference>
<dbReference type="eggNOG" id="COG1175">
    <property type="taxonomic scope" value="Bacteria"/>
</dbReference>